<organism evidence="1 2">
    <name type="scientific">Nocardioides mangrovi</name>
    <dbReference type="NCBI Taxonomy" id="2874580"/>
    <lineage>
        <taxon>Bacteria</taxon>
        <taxon>Bacillati</taxon>
        <taxon>Actinomycetota</taxon>
        <taxon>Actinomycetes</taxon>
        <taxon>Propionibacteriales</taxon>
        <taxon>Nocardioidaceae</taxon>
        <taxon>Nocardioides</taxon>
    </lineage>
</organism>
<dbReference type="RefSeq" id="WP_224125132.1">
    <property type="nucleotide sequence ID" value="NZ_JAIQZJ010000017.1"/>
</dbReference>
<reference evidence="1 2" key="1">
    <citation type="submission" date="2021-09" db="EMBL/GenBank/DDBJ databases">
        <title>Whole genome sequence of Nocardioides sp. GBK3QG-3.</title>
        <authorList>
            <person name="Tuo L."/>
        </authorList>
    </citation>
    <scope>NUCLEOTIDE SEQUENCE [LARGE SCALE GENOMIC DNA]</scope>
    <source>
        <strain evidence="1 2">GBK3QG-3</strain>
    </source>
</reference>
<name>A0ABS7UJF8_9ACTN</name>
<evidence type="ECO:0000313" key="1">
    <source>
        <dbReference type="EMBL" id="MBZ5740773.1"/>
    </source>
</evidence>
<keyword evidence="2" id="KW-1185">Reference proteome</keyword>
<evidence type="ECO:0000313" key="2">
    <source>
        <dbReference type="Proteomes" id="UP000780875"/>
    </source>
</evidence>
<dbReference type="EMBL" id="JAIQZJ010000017">
    <property type="protein sequence ID" value="MBZ5740773.1"/>
    <property type="molecule type" value="Genomic_DNA"/>
</dbReference>
<accession>A0ABS7UJF8</accession>
<comment type="caution">
    <text evidence="1">The sequence shown here is derived from an EMBL/GenBank/DDBJ whole genome shotgun (WGS) entry which is preliminary data.</text>
</comment>
<protein>
    <submittedName>
        <fullName evidence="1">Uncharacterized protein</fullName>
    </submittedName>
</protein>
<proteinExistence type="predicted"/>
<gene>
    <name evidence="1" type="ORF">K8U61_21565</name>
</gene>
<dbReference type="Proteomes" id="UP000780875">
    <property type="component" value="Unassembled WGS sequence"/>
</dbReference>
<sequence>MGAALVLAPTRVLRLVGAADASDLVVRAIARALGARYLAQGTAGAPSGRTAAAVESIHAASMLPIGAWSSRHRRAALTSAGVATLIAAADLVEGHR</sequence>